<feature type="transmembrane region" description="Helical" evidence="11">
    <location>
        <begin position="183"/>
        <end position="202"/>
    </location>
</feature>
<keyword evidence="6 11" id="KW-0375">Hydrogen ion transport</keyword>
<keyword evidence="14" id="KW-1185">Reference proteome</keyword>
<evidence type="ECO:0000256" key="2">
    <source>
        <dbReference type="ARBA" id="ARBA00006810"/>
    </source>
</evidence>
<dbReference type="HAMAP" id="MF_01393">
    <property type="entry name" value="ATP_synth_a_bact"/>
    <property type="match status" value="1"/>
</dbReference>
<feature type="transmembrane region" description="Helical" evidence="11">
    <location>
        <begin position="239"/>
        <end position="258"/>
    </location>
</feature>
<dbReference type="Proteomes" id="UP001597045">
    <property type="component" value="Unassembled WGS sequence"/>
</dbReference>
<evidence type="ECO:0000256" key="4">
    <source>
        <dbReference type="ARBA" id="ARBA00022547"/>
    </source>
</evidence>
<organism evidence="13 14">
    <name type="scientific">Kibdelosporangium lantanae</name>
    <dbReference type="NCBI Taxonomy" id="1497396"/>
    <lineage>
        <taxon>Bacteria</taxon>
        <taxon>Bacillati</taxon>
        <taxon>Actinomycetota</taxon>
        <taxon>Actinomycetes</taxon>
        <taxon>Pseudonocardiales</taxon>
        <taxon>Pseudonocardiaceae</taxon>
        <taxon>Kibdelosporangium</taxon>
    </lineage>
</organism>
<sequence>MGMPRLADGTTFVPPSADDFKFPPIFGDVTKPMVLVVLSIIIVSVFFLLASRKMKIVPTKFQFAAESLYDFSRNNIARDQIGGKDFRPFIPLVLALFSFTLVNNIFGVIPILQFPTLSHFGFPIALSVLVVYPVYHIAGIRRHGLGGYFKHQLFPPGLPKPVYLLLSPIEFFLKFFMDPITLAIRVFAAMFAGHLILLVFTVGGEYLLIEAGSWALKPVGIFSFVVAIAMTFLEAFIQVLQAYIFALISAGYIGTAVASEH</sequence>
<feature type="transmembrane region" description="Helical" evidence="11">
    <location>
        <begin position="120"/>
        <end position="140"/>
    </location>
</feature>
<gene>
    <name evidence="11 13" type="primary">atpB</name>
    <name evidence="13" type="ORF">ACFQ1S_13045</name>
</gene>
<keyword evidence="4 11" id="KW-0138">CF(0)</keyword>
<reference evidence="14" key="1">
    <citation type="journal article" date="2019" name="Int. J. Syst. Evol. Microbiol.">
        <title>The Global Catalogue of Microorganisms (GCM) 10K type strain sequencing project: providing services to taxonomists for standard genome sequencing and annotation.</title>
        <authorList>
            <consortium name="The Broad Institute Genomics Platform"/>
            <consortium name="The Broad Institute Genome Sequencing Center for Infectious Disease"/>
            <person name="Wu L."/>
            <person name="Ma J."/>
        </authorList>
    </citation>
    <scope>NUCLEOTIDE SEQUENCE [LARGE SCALE GENOMIC DNA]</scope>
    <source>
        <strain evidence="14">JCM 31486</strain>
    </source>
</reference>
<evidence type="ECO:0000313" key="13">
    <source>
        <dbReference type="EMBL" id="MFD1046415.1"/>
    </source>
</evidence>
<dbReference type="PANTHER" id="PTHR11410:SF0">
    <property type="entry name" value="ATP SYNTHASE SUBUNIT A"/>
    <property type="match status" value="1"/>
</dbReference>
<dbReference type="InterPro" id="IPR035908">
    <property type="entry name" value="F0_ATP_A_sf"/>
</dbReference>
<keyword evidence="5 11" id="KW-0812">Transmembrane</keyword>
<protein>
    <recommendedName>
        <fullName evidence="11 12">ATP synthase subunit a</fullName>
    </recommendedName>
    <alternativeName>
        <fullName evidence="11">ATP synthase F0 sector subunit a</fullName>
    </alternativeName>
    <alternativeName>
        <fullName evidence="11">F-ATPase subunit 6</fullName>
    </alternativeName>
</protein>
<comment type="caution">
    <text evidence="13">The sequence shown here is derived from an EMBL/GenBank/DDBJ whole genome shotgun (WGS) entry which is preliminary data.</text>
</comment>
<evidence type="ECO:0000256" key="9">
    <source>
        <dbReference type="ARBA" id="ARBA00023136"/>
    </source>
</evidence>
<dbReference type="InterPro" id="IPR000568">
    <property type="entry name" value="ATP_synth_F0_asu"/>
</dbReference>
<accession>A0ABW3M929</accession>
<dbReference type="Gene3D" id="1.20.120.220">
    <property type="entry name" value="ATP synthase, F0 complex, subunit A"/>
    <property type="match status" value="1"/>
</dbReference>
<dbReference type="CDD" id="cd00310">
    <property type="entry name" value="ATP-synt_Fo_a_6"/>
    <property type="match status" value="1"/>
</dbReference>
<evidence type="ECO:0000256" key="10">
    <source>
        <dbReference type="ARBA" id="ARBA00023310"/>
    </source>
</evidence>
<keyword evidence="10 11" id="KW-0066">ATP synthesis</keyword>
<comment type="subcellular location">
    <subcellularLocation>
        <location evidence="11 12">Cell membrane</location>
        <topology evidence="11 12">Multi-pass membrane protein</topology>
    </subcellularLocation>
    <subcellularLocation>
        <location evidence="1">Membrane</location>
        <topology evidence="1">Multi-pass membrane protein</topology>
    </subcellularLocation>
</comment>
<dbReference type="Pfam" id="PF00119">
    <property type="entry name" value="ATP-synt_A"/>
    <property type="match status" value="1"/>
</dbReference>
<keyword evidence="7 11" id="KW-1133">Transmembrane helix</keyword>
<evidence type="ECO:0000256" key="7">
    <source>
        <dbReference type="ARBA" id="ARBA00022989"/>
    </source>
</evidence>
<name>A0ABW3M929_9PSEU</name>
<comment type="function">
    <text evidence="11 12">Key component of the proton channel; it plays a direct role in the translocation of protons across the membrane.</text>
</comment>
<evidence type="ECO:0000256" key="6">
    <source>
        <dbReference type="ARBA" id="ARBA00022781"/>
    </source>
</evidence>
<dbReference type="PRINTS" id="PR00123">
    <property type="entry name" value="ATPASEA"/>
</dbReference>
<keyword evidence="11" id="KW-1003">Cell membrane</keyword>
<comment type="similarity">
    <text evidence="2 11 12">Belongs to the ATPase A chain family.</text>
</comment>
<dbReference type="InterPro" id="IPR045083">
    <property type="entry name" value="ATP_synth_F0_asu_bact/mt"/>
</dbReference>
<keyword evidence="8 11" id="KW-0406">Ion transport</keyword>
<dbReference type="NCBIfam" id="TIGR01131">
    <property type="entry name" value="ATP_synt_6_or_A"/>
    <property type="match status" value="1"/>
</dbReference>
<evidence type="ECO:0000256" key="1">
    <source>
        <dbReference type="ARBA" id="ARBA00004141"/>
    </source>
</evidence>
<feature type="transmembrane region" description="Helical" evidence="11">
    <location>
        <begin position="214"/>
        <end position="233"/>
    </location>
</feature>
<feature type="transmembrane region" description="Helical" evidence="11">
    <location>
        <begin position="32"/>
        <end position="50"/>
    </location>
</feature>
<dbReference type="PANTHER" id="PTHR11410">
    <property type="entry name" value="ATP SYNTHASE SUBUNIT A"/>
    <property type="match status" value="1"/>
</dbReference>
<evidence type="ECO:0000256" key="12">
    <source>
        <dbReference type="RuleBase" id="RU000483"/>
    </source>
</evidence>
<evidence type="ECO:0000256" key="8">
    <source>
        <dbReference type="ARBA" id="ARBA00023065"/>
    </source>
</evidence>
<proteinExistence type="inferred from homology"/>
<keyword evidence="3 11" id="KW-0813">Transport</keyword>
<evidence type="ECO:0000256" key="3">
    <source>
        <dbReference type="ARBA" id="ARBA00022448"/>
    </source>
</evidence>
<evidence type="ECO:0000313" key="14">
    <source>
        <dbReference type="Proteomes" id="UP001597045"/>
    </source>
</evidence>
<feature type="transmembrane region" description="Helical" evidence="11">
    <location>
        <begin position="89"/>
        <end position="114"/>
    </location>
</feature>
<dbReference type="SUPFAM" id="SSF81336">
    <property type="entry name" value="F1F0 ATP synthase subunit A"/>
    <property type="match status" value="1"/>
</dbReference>
<evidence type="ECO:0000256" key="5">
    <source>
        <dbReference type="ARBA" id="ARBA00022692"/>
    </source>
</evidence>
<keyword evidence="9 11" id="KW-0472">Membrane</keyword>
<evidence type="ECO:0000256" key="11">
    <source>
        <dbReference type="HAMAP-Rule" id="MF_01393"/>
    </source>
</evidence>
<dbReference type="EMBL" id="JBHTIS010000647">
    <property type="protein sequence ID" value="MFD1046415.1"/>
    <property type="molecule type" value="Genomic_DNA"/>
</dbReference>